<reference evidence="2 3" key="1">
    <citation type="submission" date="2024-03" db="EMBL/GenBank/DDBJ databases">
        <title>Complete genome of BD2.</title>
        <authorList>
            <person name="Cao G."/>
        </authorList>
    </citation>
    <scope>NUCLEOTIDE SEQUENCE [LARGE SCALE GENOMIC DNA]</scope>
    <source>
        <strain evidence="2 3">BD2</strain>
    </source>
</reference>
<dbReference type="InterPro" id="IPR005039">
    <property type="entry name" value="Ant_C"/>
</dbReference>
<dbReference type="Proteomes" id="UP001476583">
    <property type="component" value="Chromosome"/>
</dbReference>
<name>A0ABZ2RA90_ECTME</name>
<proteinExistence type="predicted"/>
<evidence type="ECO:0000313" key="3">
    <source>
        <dbReference type="Proteomes" id="UP001476583"/>
    </source>
</evidence>
<dbReference type="InterPro" id="IPR014054">
    <property type="entry name" value="Phage_regulatory_Rha"/>
</dbReference>
<organism evidence="2 3">
    <name type="scientific">Ectopseudomonas mendocina</name>
    <name type="common">Pseudomonas mendocina</name>
    <dbReference type="NCBI Taxonomy" id="300"/>
    <lineage>
        <taxon>Bacteria</taxon>
        <taxon>Pseudomonadati</taxon>
        <taxon>Pseudomonadota</taxon>
        <taxon>Gammaproteobacteria</taxon>
        <taxon>Pseudomonadales</taxon>
        <taxon>Pseudomonadaceae</taxon>
        <taxon>Ectopseudomonas</taxon>
    </lineage>
</organism>
<sequence length="243" mass="27193">MHSQAIGSNSVQVTRHEIMQGENVARMSSLEIAELTEKTHAHVIRDIRTMLEALKDDPDLDHVEETKDARGYTSYFKLPKSLTLTLVSGYSVSVRYAIIKRWMELEDQQAPQVPQTLSQALRLAADQADLIEQQAAALQLAAPKVEFVERYVESTGSIGFRQLAKLLSANERRLRQLLLDKGVMYYLGGVLTPYAQHTDAGRFEVKTGTCEHNSHAFTQAKFTPKGVQYVAGLWAAESMKWAA</sequence>
<accession>A0ABZ2RA90</accession>
<gene>
    <name evidence="2" type="ORF">WG219_11290</name>
</gene>
<protein>
    <submittedName>
        <fullName evidence="2">Phage antirepressor KilAC domain-containing protein</fullName>
    </submittedName>
</protein>
<evidence type="ECO:0000313" key="2">
    <source>
        <dbReference type="EMBL" id="WXL23940.1"/>
    </source>
</evidence>
<evidence type="ECO:0000259" key="1">
    <source>
        <dbReference type="Pfam" id="PF03374"/>
    </source>
</evidence>
<dbReference type="EMBL" id="CP148074">
    <property type="protein sequence ID" value="WXL23940.1"/>
    <property type="molecule type" value="Genomic_DNA"/>
</dbReference>
<dbReference type="Pfam" id="PF03374">
    <property type="entry name" value="ANT"/>
    <property type="match status" value="1"/>
</dbReference>
<keyword evidence="3" id="KW-1185">Reference proteome</keyword>
<feature type="domain" description="Antirepressor protein C-terminal" evidence="1">
    <location>
        <begin position="137"/>
        <end position="235"/>
    </location>
</feature>
<dbReference type="Pfam" id="PF09669">
    <property type="entry name" value="Phage_pRha"/>
    <property type="match status" value="1"/>
</dbReference>